<keyword evidence="3" id="KW-0498">Mitosis</keyword>
<dbReference type="Pfam" id="PF26557">
    <property type="entry name" value="Cullin_AB"/>
    <property type="match status" value="1"/>
</dbReference>
<evidence type="ECO:0000256" key="2">
    <source>
        <dbReference type="ARBA" id="ARBA00022618"/>
    </source>
</evidence>
<reference evidence="8 9" key="1">
    <citation type="journal article" date="2024" name="BMC Genomics">
        <title>De novo assembly and annotation of Popillia japonica's genome with initial clues to its potential as an invasive pest.</title>
        <authorList>
            <person name="Cucini C."/>
            <person name="Boschi S."/>
            <person name="Funari R."/>
            <person name="Cardaioli E."/>
            <person name="Iannotti N."/>
            <person name="Marturano G."/>
            <person name="Paoli F."/>
            <person name="Bruttini M."/>
            <person name="Carapelli A."/>
            <person name="Frati F."/>
            <person name="Nardi F."/>
        </authorList>
    </citation>
    <scope>NUCLEOTIDE SEQUENCE [LARGE SCALE GENOMIC DNA]</scope>
    <source>
        <strain evidence="8">DMR45628</strain>
    </source>
</reference>
<comment type="similarity">
    <text evidence="6">Belongs to the cullin family.</text>
</comment>
<dbReference type="Pfam" id="PF08672">
    <property type="entry name" value="ANAPC2"/>
    <property type="match status" value="1"/>
</dbReference>
<sequence>MTAGNVCAFTIQQCNPSICQVRIDFLTLTLAQPNAHGSCIYDSMNIIGGATNIPPICGENSGLHLYVDFNGNSNIRIVISTSSDASVPKAWKLKIAQIACDCPTRAHMYEALARKRFYGLSPSGCLMHYTDLSGTVRSFNYGTTVSSYLLPNGQPGTRQLANTNYGICVEMVAGYCGIQWSQSSDIYSFTVSGDTSTAVGQGIIGTPASFASGADCTTDFIVVPNPLVNGVPTRTDRFCGNGLPTLTTYSKPFVLTTVTNGDELPDSGNRGFALSYTQLRCTNIIVVVNDPVSTDVLGRNEFYQVIDVIKKLNIMDTMPVSTDVLGRNEFYQVIDVIKKLNIMDTIHDLIIKNIEKYVCNTVVVECWMCIAGANSEAENFQNFHKAMVTLYNYYLLLSNIFNNLELLCVTLKYRSTTYYQNSTDALKVIFRSALLSQLPLDYKKSVRHFYEVGLKYEENRGRESLDELCSNCSSNNCICAQYFYEANSILLELGLLEPLASQILTTTIYDYIENHVETTCKDRFDASFLAPLQKWLEDVIIKWLRKIYTCDYSNKEINKFNKKLQNFMYEIYTKVRINQLFGIIIEYPDSISALQDLKTCLSKTDLRPYLTRKLQKSMETRLLHTGVSTPDILTAYVATIRSMRVLDPSGLLLGAITQPIHQYLRSRDDTVRCVVSSLTEEGPSDLADELIKGEALQTDENTPSDDEEINWENWLPDPVDADPNKPLAHNRRTSDIISMLVNVYGSRELFVNEYRTLLADRLLTSLTCDTEREIRYLELLKLRFGDAQLHYCEVMLKDIVDSKRITQNIKQDLSSSGESDIPISSMILSAQFWPAFKEEKCELHQSVDEQMKKYTACFETLKGNRTLYWKKHLGLVDLDIELPDRTMNLYSVTPIHATIILHFQDKSQWHLDELSKIMQVPPTVLRRKIGFWESQYLISQVSPDIFQLVEVSVKGNLNVPHEIIVEDESESAMASTQDQREEELQTFWSYVTGMLMNLDSLPLERIHQVLKMFAFQGPTTECSLQELKHFLDRKVREHQLVYSNGYYKLPKS</sequence>
<dbReference type="InterPro" id="IPR014786">
    <property type="entry name" value="ANAPC2_C"/>
</dbReference>
<dbReference type="PROSITE" id="PS50069">
    <property type="entry name" value="CULLIN_2"/>
    <property type="match status" value="1"/>
</dbReference>
<keyword evidence="9" id="KW-1185">Reference proteome</keyword>
<keyword evidence="4" id="KW-0833">Ubl conjugation pathway</keyword>
<comment type="caution">
    <text evidence="8">The sequence shown here is derived from an EMBL/GenBank/DDBJ whole genome shotgun (WGS) entry which is preliminary data.</text>
</comment>
<dbReference type="InterPro" id="IPR036317">
    <property type="entry name" value="Cullin_homology_sf"/>
</dbReference>
<dbReference type="GO" id="GO:0006511">
    <property type="term" value="P:ubiquitin-dependent protein catabolic process"/>
    <property type="evidence" value="ECO:0007669"/>
    <property type="project" value="InterPro"/>
</dbReference>
<dbReference type="AlphaFoldDB" id="A0AAW1KP41"/>
<feature type="domain" description="Cullin family profile" evidence="7">
    <location>
        <begin position="737"/>
        <end position="933"/>
    </location>
</feature>
<evidence type="ECO:0000256" key="4">
    <source>
        <dbReference type="ARBA" id="ARBA00022786"/>
    </source>
</evidence>
<evidence type="ECO:0000259" key="7">
    <source>
        <dbReference type="PROSITE" id="PS50069"/>
    </source>
</evidence>
<dbReference type="GO" id="GO:0051301">
    <property type="term" value="P:cell division"/>
    <property type="evidence" value="ECO:0007669"/>
    <property type="project" value="UniProtKB-KW"/>
</dbReference>
<dbReference type="EMBL" id="JASPKY010000183">
    <property type="protein sequence ID" value="KAK9722944.1"/>
    <property type="molecule type" value="Genomic_DNA"/>
</dbReference>
<dbReference type="GO" id="GO:0005680">
    <property type="term" value="C:anaphase-promoting complex"/>
    <property type="evidence" value="ECO:0007669"/>
    <property type="project" value="TreeGrafter"/>
</dbReference>
<evidence type="ECO:0000256" key="5">
    <source>
        <dbReference type="ARBA" id="ARBA00023306"/>
    </source>
</evidence>
<keyword evidence="2" id="KW-0132">Cell division</keyword>
<dbReference type="SUPFAM" id="SSF75632">
    <property type="entry name" value="Cullin homology domain"/>
    <property type="match status" value="1"/>
</dbReference>
<dbReference type="InterPro" id="IPR044554">
    <property type="entry name" value="ANAPC2"/>
</dbReference>
<dbReference type="InterPro" id="IPR016158">
    <property type="entry name" value="Cullin_homology"/>
</dbReference>
<dbReference type="PANTHER" id="PTHR45957:SF1">
    <property type="entry name" value="ANAPHASE-PROMOTING COMPLEX SUBUNIT 2"/>
    <property type="match status" value="1"/>
</dbReference>
<evidence type="ECO:0000256" key="3">
    <source>
        <dbReference type="ARBA" id="ARBA00022776"/>
    </source>
</evidence>
<dbReference type="Proteomes" id="UP001458880">
    <property type="component" value="Unassembled WGS sequence"/>
</dbReference>
<dbReference type="SUPFAM" id="SSF46785">
    <property type="entry name" value="Winged helix' DNA-binding domain"/>
    <property type="match status" value="1"/>
</dbReference>
<dbReference type="GO" id="GO:0031625">
    <property type="term" value="F:ubiquitin protein ligase binding"/>
    <property type="evidence" value="ECO:0007669"/>
    <property type="project" value="InterPro"/>
</dbReference>
<evidence type="ECO:0000256" key="1">
    <source>
        <dbReference type="ARBA" id="ARBA00016068"/>
    </source>
</evidence>
<accession>A0AAW1KP41</accession>
<dbReference type="SMART" id="SM00182">
    <property type="entry name" value="CULLIN"/>
    <property type="match status" value="1"/>
</dbReference>
<dbReference type="InterPro" id="IPR036390">
    <property type="entry name" value="WH_DNA-bd_sf"/>
</dbReference>
<dbReference type="InterPro" id="IPR036388">
    <property type="entry name" value="WH-like_DNA-bd_sf"/>
</dbReference>
<dbReference type="Gene3D" id="1.20.1310.10">
    <property type="entry name" value="Cullin Repeats"/>
    <property type="match status" value="1"/>
</dbReference>
<dbReference type="PANTHER" id="PTHR45957">
    <property type="entry name" value="ANAPHASE-PROMOTING COMPLEX SUBUNIT 2"/>
    <property type="match status" value="1"/>
</dbReference>
<dbReference type="Pfam" id="PF26080">
    <property type="entry name" value="CUB_animal"/>
    <property type="match status" value="1"/>
</dbReference>
<protein>
    <recommendedName>
        <fullName evidence="1">Anaphase-promoting complex subunit 2</fullName>
    </recommendedName>
</protein>
<name>A0AAW1KP41_POPJA</name>
<organism evidence="8 9">
    <name type="scientific">Popillia japonica</name>
    <name type="common">Japanese beetle</name>
    <dbReference type="NCBI Taxonomy" id="7064"/>
    <lineage>
        <taxon>Eukaryota</taxon>
        <taxon>Metazoa</taxon>
        <taxon>Ecdysozoa</taxon>
        <taxon>Arthropoda</taxon>
        <taxon>Hexapoda</taxon>
        <taxon>Insecta</taxon>
        <taxon>Pterygota</taxon>
        <taxon>Neoptera</taxon>
        <taxon>Endopterygota</taxon>
        <taxon>Coleoptera</taxon>
        <taxon>Polyphaga</taxon>
        <taxon>Scarabaeiformia</taxon>
        <taxon>Scarabaeidae</taxon>
        <taxon>Rutelinae</taxon>
        <taxon>Popillia</taxon>
    </lineage>
</organism>
<gene>
    <name evidence="8" type="ORF">QE152_g19417</name>
</gene>
<dbReference type="GO" id="GO:0070979">
    <property type="term" value="P:protein K11-linked ubiquitination"/>
    <property type="evidence" value="ECO:0007669"/>
    <property type="project" value="TreeGrafter"/>
</dbReference>
<dbReference type="Gene3D" id="1.10.10.10">
    <property type="entry name" value="Winged helix-like DNA-binding domain superfamily/Winged helix DNA-binding domain"/>
    <property type="match status" value="1"/>
</dbReference>
<dbReference type="Gene3D" id="3.30.230.130">
    <property type="entry name" value="Cullin, Chain C, Domain 2"/>
    <property type="match status" value="1"/>
</dbReference>
<evidence type="ECO:0000313" key="8">
    <source>
        <dbReference type="EMBL" id="KAK9722944.1"/>
    </source>
</evidence>
<dbReference type="SMART" id="SM01013">
    <property type="entry name" value="APC2"/>
    <property type="match status" value="1"/>
</dbReference>
<dbReference type="GO" id="GO:0007091">
    <property type="term" value="P:metaphase/anaphase transition of mitotic cell cycle"/>
    <property type="evidence" value="ECO:0007669"/>
    <property type="project" value="TreeGrafter"/>
</dbReference>
<evidence type="ECO:0000256" key="6">
    <source>
        <dbReference type="PROSITE-ProRule" id="PRU00330"/>
    </source>
</evidence>
<dbReference type="Pfam" id="PF25773">
    <property type="entry name" value="TPR_ANAPC2"/>
    <property type="match status" value="1"/>
</dbReference>
<keyword evidence="5" id="KW-0131">Cell cycle</keyword>
<dbReference type="InterPro" id="IPR057975">
    <property type="entry name" value="TPR_ANAPC2"/>
</dbReference>
<evidence type="ECO:0000313" key="9">
    <source>
        <dbReference type="Proteomes" id="UP001458880"/>
    </source>
</evidence>
<dbReference type="InterPro" id="IPR058698">
    <property type="entry name" value="CUB_metazoa"/>
</dbReference>
<proteinExistence type="inferred from homology"/>
<dbReference type="InterPro" id="IPR059120">
    <property type="entry name" value="Cullin-like_AB"/>
</dbReference>